<dbReference type="SUPFAM" id="SSF52540">
    <property type="entry name" value="P-loop containing nucleoside triphosphate hydrolases"/>
    <property type="match status" value="2"/>
</dbReference>
<comment type="cofactor">
    <cofactor evidence="2">
        <name>Zn(2+)</name>
        <dbReference type="ChEBI" id="CHEBI:29105"/>
    </cofactor>
</comment>
<dbReference type="GO" id="GO:0030894">
    <property type="term" value="C:replisome"/>
    <property type="evidence" value="ECO:0007669"/>
    <property type="project" value="TreeGrafter"/>
</dbReference>
<evidence type="ECO:0000256" key="6">
    <source>
        <dbReference type="ARBA" id="ARBA00022763"/>
    </source>
</evidence>
<evidence type="ECO:0000256" key="17">
    <source>
        <dbReference type="SAM" id="MobiDB-lite"/>
    </source>
</evidence>
<feature type="domain" description="HRDC" evidence="18">
    <location>
        <begin position="524"/>
        <end position="604"/>
    </location>
</feature>
<dbReference type="InterPro" id="IPR001650">
    <property type="entry name" value="Helicase_C-like"/>
</dbReference>
<dbReference type="FunFam" id="3.40.50.300:FF:001389">
    <property type="entry name" value="ATP-dependent DNA helicase RecQ"/>
    <property type="match status" value="1"/>
</dbReference>
<evidence type="ECO:0000313" key="21">
    <source>
        <dbReference type="EMBL" id="STZ77314.1"/>
    </source>
</evidence>
<name>A0A378UIV5_BERDE</name>
<dbReference type="GO" id="GO:0046872">
    <property type="term" value="F:metal ion binding"/>
    <property type="evidence" value="ECO:0007669"/>
    <property type="project" value="UniProtKB-KW"/>
</dbReference>
<evidence type="ECO:0000256" key="16">
    <source>
        <dbReference type="NCBIfam" id="TIGR01389"/>
    </source>
</evidence>
<dbReference type="InterPro" id="IPR004589">
    <property type="entry name" value="DNA_helicase_ATP-dep_RecQ"/>
</dbReference>
<dbReference type="GO" id="GO:0016787">
    <property type="term" value="F:hydrolase activity"/>
    <property type="evidence" value="ECO:0007669"/>
    <property type="project" value="UniProtKB-KW"/>
</dbReference>
<evidence type="ECO:0000256" key="12">
    <source>
        <dbReference type="ARBA" id="ARBA00023172"/>
    </source>
</evidence>
<dbReference type="Pfam" id="PF00570">
    <property type="entry name" value="HRDC"/>
    <property type="match status" value="3"/>
</dbReference>
<dbReference type="EC" id="5.6.2.4" evidence="16"/>
<dbReference type="CDD" id="cd17920">
    <property type="entry name" value="DEXHc_RecQ"/>
    <property type="match status" value="1"/>
</dbReference>
<dbReference type="AlphaFoldDB" id="A0A378UIV5"/>
<reference evidence="21 22" key="1">
    <citation type="submission" date="2018-06" db="EMBL/GenBank/DDBJ databases">
        <authorList>
            <consortium name="Pathogen Informatics"/>
            <person name="Doyle S."/>
        </authorList>
    </citation>
    <scope>NUCLEOTIDE SEQUENCE [LARGE SCALE GENOMIC DNA]</scope>
    <source>
        <strain evidence="21 22">NCTC10295</strain>
    </source>
</reference>
<evidence type="ECO:0000259" key="20">
    <source>
        <dbReference type="PROSITE" id="PS51194"/>
    </source>
</evidence>
<keyword evidence="10" id="KW-0067">ATP-binding</keyword>
<evidence type="ECO:0000256" key="5">
    <source>
        <dbReference type="ARBA" id="ARBA00022741"/>
    </source>
</evidence>
<dbReference type="NCBIfam" id="TIGR01389">
    <property type="entry name" value="recQ"/>
    <property type="match status" value="1"/>
</dbReference>
<dbReference type="GO" id="GO:0005524">
    <property type="term" value="F:ATP binding"/>
    <property type="evidence" value="ECO:0007669"/>
    <property type="project" value="UniProtKB-KW"/>
</dbReference>
<dbReference type="PANTHER" id="PTHR13710:SF105">
    <property type="entry name" value="ATP-DEPENDENT DNA HELICASE Q1"/>
    <property type="match status" value="1"/>
</dbReference>
<feature type="compositionally biased region" description="Polar residues" evidence="17">
    <location>
        <begin position="613"/>
        <end position="629"/>
    </location>
</feature>
<dbReference type="InterPro" id="IPR018982">
    <property type="entry name" value="RQC_domain"/>
</dbReference>
<gene>
    <name evidence="21" type="primary">recQ</name>
    <name evidence="21" type="ORF">NCTC10295_02131</name>
</gene>
<evidence type="ECO:0000256" key="14">
    <source>
        <dbReference type="ARBA" id="ARBA00023235"/>
    </source>
</evidence>
<accession>A0A378UIV5</accession>
<keyword evidence="4" id="KW-0479">Metal-binding</keyword>
<dbReference type="GO" id="GO:0003677">
    <property type="term" value="F:DNA binding"/>
    <property type="evidence" value="ECO:0007669"/>
    <property type="project" value="UniProtKB-KW"/>
</dbReference>
<dbReference type="Gene3D" id="3.40.50.300">
    <property type="entry name" value="P-loop containing nucleotide triphosphate hydrolases"/>
    <property type="match status" value="2"/>
</dbReference>
<dbReference type="EMBL" id="UGQS01000002">
    <property type="protein sequence ID" value="STZ77314.1"/>
    <property type="molecule type" value="Genomic_DNA"/>
</dbReference>
<dbReference type="GO" id="GO:0006260">
    <property type="term" value="P:DNA replication"/>
    <property type="evidence" value="ECO:0007669"/>
    <property type="project" value="InterPro"/>
</dbReference>
<dbReference type="RefSeq" id="WP_066076767.1">
    <property type="nucleotide sequence ID" value="NZ_CP181246.1"/>
</dbReference>
<keyword evidence="13" id="KW-0234">DNA repair</keyword>
<comment type="similarity">
    <text evidence="3">Belongs to the helicase family. RecQ subfamily.</text>
</comment>
<evidence type="ECO:0000313" key="22">
    <source>
        <dbReference type="Proteomes" id="UP000254651"/>
    </source>
</evidence>
<protein>
    <recommendedName>
        <fullName evidence="16">DNA helicase RecQ</fullName>
        <ecNumber evidence="16">5.6.2.4</ecNumber>
    </recommendedName>
</protein>
<keyword evidence="12" id="KW-0233">DNA recombination</keyword>
<dbReference type="SMART" id="SM00956">
    <property type="entry name" value="RQC"/>
    <property type="match status" value="1"/>
</dbReference>
<evidence type="ECO:0000256" key="9">
    <source>
        <dbReference type="ARBA" id="ARBA00022833"/>
    </source>
</evidence>
<dbReference type="InterPro" id="IPR014001">
    <property type="entry name" value="Helicase_ATP-bd"/>
</dbReference>
<dbReference type="InterPro" id="IPR011545">
    <property type="entry name" value="DEAD/DEAH_box_helicase_dom"/>
</dbReference>
<evidence type="ECO:0000256" key="15">
    <source>
        <dbReference type="ARBA" id="ARBA00034617"/>
    </source>
</evidence>
<dbReference type="InterPro" id="IPR044876">
    <property type="entry name" value="HRDC_dom_sf"/>
</dbReference>
<comment type="cofactor">
    <cofactor evidence="1">
        <name>Mg(2+)</name>
        <dbReference type="ChEBI" id="CHEBI:18420"/>
    </cofactor>
</comment>
<dbReference type="SUPFAM" id="SSF47819">
    <property type="entry name" value="HRDC-like"/>
    <property type="match status" value="3"/>
</dbReference>
<dbReference type="Pfam" id="PF00270">
    <property type="entry name" value="DEAD"/>
    <property type="match status" value="1"/>
</dbReference>
<evidence type="ECO:0000256" key="2">
    <source>
        <dbReference type="ARBA" id="ARBA00001947"/>
    </source>
</evidence>
<dbReference type="NCBIfam" id="TIGR00614">
    <property type="entry name" value="recQ_fam"/>
    <property type="match status" value="1"/>
</dbReference>
<dbReference type="GO" id="GO:0005737">
    <property type="term" value="C:cytoplasm"/>
    <property type="evidence" value="ECO:0007669"/>
    <property type="project" value="TreeGrafter"/>
</dbReference>
<evidence type="ECO:0000256" key="11">
    <source>
        <dbReference type="ARBA" id="ARBA00023125"/>
    </source>
</evidence>
<dbReference type="SMART" id="SM00490">
    <property type="entry name" value="HELICc"/>
    <property type="match status" value="1"/>
</dbReference>
<evidence type="ECO:0000256" key="4">
    <source>
        <dbReference type="ARBA" id="ARBA00022723"/>
    </source>
</evidence>
<keyword evidence="11" id="KW-0238">DNA-binding</keyword>
<keyword evidence="9" id="KW-0862">Zinc</keyword>
<feature type="domain" description="Helicase C-terminal" evidence="20">
    <location>
        <begin position="216"/>
        <end position="366"/>
    </location>
</feature>
<dbReference type="Pfam" id="PF00271">
    <property type="entry name" value="Helicase_C"/>
    <property type="match status" value="1"/>
</dbReference>
<keyword evidence="6" id="KW-0227">DNA damage</keyword>
<evidence type="ECO:0000256" key="7">
    <source>
        <dbReference type="ARBA" id="ARBA00022801"/>
    </source>
</evidence>
<dbReference type="SMART" id="SM00487">
    <property type="entry name" value="DEXDc"/>
    <property type="match status" value="1"/>
</dbReference>
<dbReference type="Pfam" id="PF09382">
    <property type="entry name" value="RQC"/>
    <property type="match status" value="1"/>
</dbReference>
<organism evidence="21 22">
    <name type="scientific">Bergeriella denitrificans</name>
    <name type="common">Neisseria denitrificans</name>
    <dbReference type="NCBI Taxonomy" id="494"/>
    <lineage>
        <taxon>Bacteria</taxon>
        <taxon>Pseudomonadati</taxon>
        <taxon>Pseudomonadota</taxon>
        <taxon>Betaproteobacteria</taxon>
        <taxon>Neisseriales</taxon>
        <taxon>Neisseriaceae</taxon>
        <taxon>Bergeriella</taxon>
    </lineage>
</organism>
<evidence type="ECO:0000256" key="1">
    <source>
        <dbReference type="ARBA" id="ARBA00001946"/>
    </source>
</evidence>
<evidence type="ECO:0000256" key="13">
    <source>
        <dbReference type="ARBA" id="ARBA00023204"/>
    </source>
</evidence>
<dbReference type="CDD" id="cd18794">
    <property type="entry name" value="SF2_C_RecQ"/>
    <property type="match status" value="1"/>
</dbReference>
<dbReference type="GO" id="GO:0006310">
    <property type="term" value="P:DNA recombination"/>
    <property type="evidence" value="ECO:0007669"/>
    <property type="project" value="UniProtKB-UniRule"/>
</dbReference>
<dbReference type="GO" id="GO:0006281">
    <property type="term" value="P:DNA repair"/>
    <property type="evidence" value="ECO:0007669"/>
    <property type="project" value="UniProtKB-KW"/>
</dbReference>
<keyword evidence="8 21" id="KW-0347">Helicase</keyword>
<dbReference type="InterPro" id="IPR010997">
    <property type="entry name" value="HRDC-like_sf"/>
</dbReference>
<evidence type="ECO:0000256" key="10">
    <source>
        <dbReference type="ARBA" id="ARBA00022840"/>
    </source>
</evidence>
<feature type="domain" description="HRDC" evidence="18">
    <location>
        <begin position="729"/>
        <end position="801"/>
    </location>
</feature>
<dbReference type="GO" id="GO:0009432">
    <property type="term" value="P:SOS response"/>
    <property type="evidence" value="ECO:0007669"/>
    <property type="project" value="UniProtKB-UniRule"/>
</dbReference>
<feature type="region of interest" description="Disordered" evidence="17">
    <location>
        <begin position="600"/>
        <end position="643"/>
    </location>
</feature>
<comment type="catalytic activity">
    <reaction evidence="15">
        <text>Couples ATP hydrolysis with the unwinding of duplex DNA by translocating in the 3'-5' direction.</text>
        <dbReference type="EC" id="5.6.2.4"/>
    </reaction>
</comment>
<keyword evidence="14" id="KW-0413">Isomerase</keyword>
<evidence type="ECO:0000256" key="8">
    <source>
        <dbReference type="ARBA" id="ARBA00022806"/>
    </source>
</evidence>
<dbReference type="Pfam" id="PF16124">
    <property type="entry name" value="RecQ_Zn_bind"/>
    <property type="match status" value="1"/>
</dbReference>
<sequence length="801" mass="90154">MNRPAALKILNDVFGYPRFRGNQEAVVNTLASGQSLMVLMPTGGGKSLCYQIPALMREGVAVVVSPLIALMNDQVANLHAAGVAAAAVHSGTSPDEARRIADEIHAGRLKLLYVAPERLVGERFLRFLDQQTVSLFAIDEAHCVSQWGHDFRPEYQQLGLLADRYPDVPRIALTATADAATRADIKHYLRLDNSPEYIASFDRPNIYYQVIEKNNGKKQLLDFIQKQMSGQSGIVYCLSRKKVEDVAAFLCEQGLEAIPYHAGLSMETREANQRRFTREDNIIVVATVAFGMGIDKPDVRFVAHLDMPQSVEHFYQESGRAGRDGLPAASWLCYGLNDWVLLRERIAESQSDEAQKHIEMQKLDAMLSVCETAECRRVLLLKHFGETAQPCGHCDNCLHPPTRFDGTEPVQKLLSCVYRVGQNFAAGYVINVLRGKSDDWIQRNRHDQLSTYGIGGHLNDKEWRAVIRQCISAGYLTVNPQHHQALQLTEAARAVLKGEIQVWLRPLRREKAATQKPKEEWLRTEREERIWQALRGWRTEKARAAEVPAYVICGDKTLRDIVEKIPQTLQDLHDIYGLGEAKIDKFGLEILEICHSVDTPAAHRPSENKRSEFLQSKNGQSEFPQNTNEHNGDRPNPPPAEAAFQPADEREAQLFAALSAWREKQAHIEGCAFSKILSDDSLADLTRNTPETDLDLQGVYGLGEVRIGKYGTDILSVCYPFSDGLDEAARQRRKRMRRLLEWLARTARRQSAEPHQVLSKTTLRAIAAKYPRTQAELAEIYGMDADKAERYGEDLLAELDE</sequence>
<dbReference type="Gene3D" id="1.10.10.10">
    <property type="entry name" value="Winged helix-like DNA-binding domain superfamily/Winged helix DNA-binding domain"/>
    <property type="match status" value="1"/>
</dbReference>
<feature type="domain" description="Helicase ATP-binding" evidence="19">
    <location>
        <begin position="27"/>
        <end position="195"/>
    </location>
</feature>
<evidence type="ECO:0000259" key="18">
    <source>
        <dbReference type="PROSITE" id="PS50967"/>
    </source>
</evidence>
<dbReference type="PROSITE" id="PS51194">
    <property type="entry name" value="HELICASE_CTER"/>
    <property type="match status" value="1"/>
</dbReference>
<dbReference type="InterPro" id="IPR032284">
    <property type="entry name" value="RecQ_Zn-bd"/>
</dbReference>
<keyword evidence="5" id="KW-0547">Nucleotide-binding</keyword>
<feature type="domain" description="HRDC" evidence="18">
    <location>
        <begin position="648"/>
        <end position="728"/>
    </location>
</feature>
<evidence type="ECO:0000259" key="19">
    <source>
        <dbReference type="PROSITE" id="PS51192"/>
    </source>
</evidence>
<dbReference type="Proteomes" id="UP000254651">
    <property type="component" value="Unassembled WGS sequence"/>
</dbReference>
<dbReference type="FunFam" id="3.40.50.300:FF:000156">
    <property type="entry name" value="ATP-dependent DNA helicase recQ"/>
    <property type="match status" value="1"/>
</dbReference>
<dbReference type="PANTHER" id="PTHR13710">
    <property type="entry name" value="DNA HELICASE RECQ FAMILY MEMBER"/>
    <property type="match status" value="1"/>
</dbReference>
<dbReference type="InterPro" id="IPR036388">
    <property type="entry name" value="WH-like_DNA-bd_sf"/>
</dbReference>
<dbReference type="SMART" id="SM00341">
    <property type="entry name" value="HRDC"/>
    <property type="match status" value="3"/>
</dbReference>
<keyword evidence="22" id="KW-1185">Reference proteome</keyword>
<dbReference type="GO" id="GO:0009378">
    <property type="term" value="F:four-way junction helicase activity"/>
    <property type="evidence" value="ECO:0007669"/>
    <property type="project" value="TreeGrafter"/>
</dbReference>
<dbReference type="InterPro" id="IPR027417">
    <property type="entry name" value="P-loop_NTPase"/>
</dbReference>
<dbReference type="PROSITE" id="PS51192">
    <property type="entry name" value="HELICASE_ATP_BIND_1"/>
    <property type="match status" value="1"/>
</dbReference>
<dbReference type="GO" id="GO:0043590">
    <property type="term" value="C:bacterial nucleoid"/>
    <property type="evidence" value="ECO:0007669"/>
    <property type="project" value="TreeGrafter"/>
</dbReference>
<dbReference type="PROSITE" id="PS50967">
    <property type="entry name" value="HRDC"/>
    <property type="match status" value="3"/>
</dbReference>
<dbReference type="InterPro" id="IPR006293">
    <property type="entry name" value="DNA_helicase_ATP-dep_RecQ_bac"/>
</dbReference>
<evidence type="ECO:0000256" key="3">
    <source>
        <dbReference type="ARBA" id="ARBA00005446"/>
    </source>
</evidence>
<dbReference type="GO" id="GO:0043138">
    <property type="term" value="F:3'-5' DNA helicase activity"/>
    <property type="evidence" value="ECO:0007669"/>
    <property type="project" value="UniProtKB-EC"/>
</dbReference>
<proteinExistence type="inferred from homology"/>
<dbReference type="Gene3D" id="1.10.150.80">
    <property type="entry name" value="HRDC domain"/>
    <property type="match status" value="3"/>
</dbReference>
<dbReference type="InterPro" id="IPR002121">
    <property type="entry name" value="HRDC_dom"/>
</dbReference>
<keyword evidence="7 21" id="KW-0378">Hydrolase</keyword>